<sequence length="410" mass="43100">MNTRTQLSNSKQILLGVQFLFVAFGATVLVPLLVGINPSIALFSAGVGTLIFHMITKGKVPVFLGSSFAFIAPITAATEKFGFAGTLSGIIAVGIVYSVVSFLIKLRGVNFIKTFFPSVVVGPVIMVIGLSLAPVAVDMAKNNWIIAGISLLSAIIAVVYFKGIIRLIPVFIGIVVGYLLSLAMGKVDFSPIAEAAWFQLPSFTLPEFSWEAVLFMIPVAIAPLIEHVGDIYAIGAVAEKDFMKDPGLNRTMLGDGIATSFAGLVGSVPNTTYSEVTGAIELTKVTNPRILRISAITAILFSVIGKISGILKSIPTEVLGGIMLLLFGMIASVGVKTLIESKADFHKTRNMVIVSVILTIGIGGASIDFGSFSLAGIGLASVVGVILNLILPGKSKEVHIEGSEEETDVN</sequence>
<feature type="transmembrane region" description="Helical" evidence="7">
    <location>
        <begin position="207"/>
        <end position="225"/>
    </location>
</feature>
<evidence type="ECO:0000256" key="1">
    <source>
        <dbReference type="ARBA" id="ARBA00004141"/>
    </source>
</evidence>
<organism evidence="8 9">
    <name type="scientific">Plebeiibacterium marinum</name>
    <dbReference type="NCBI Taxonomy" id="2992111"/>
    <lineage>
        <taxon>Bacteria</taxon>
        <taxon>Pseudomonadati</taxon>
        <taxon>Bacteroidota</taxon>
        <taxon>Bacteroidia</taxon>
        <taxon>Marinilabiliales</taxon>
        <taxon>Marinilabiliaceae</taxon>
        <taxon>Plebeiibacterium</taxon>
    </lineage>
</organism>
<protein>
    <submittedName>
        <fullName evidence="8">NCS2 family nucleobase:cation symporter</fullName>
    </submittedName>
</protein>
<keyword evidence="4 7" id="KW-0812">Transmembrane</keyword>
<dbReference type="InterPro" id="IPR006042">
    <property type="entry name" value="Xan_ur_permease"/>
</dbReference>
<evidence type="ECO:0000256" key="2">
    <source>
        <dbReference type="ARBA" id="ARBA00008821"/>
    </source>
</evidence>
<dbReference type="PANTHER" id="PTHR42810">
    <property type="entry name" value="PURINE PERMEASE C1399.01C-RELATED"/>
    <property type="match status" value="1"/>
</dbReference>
<feature type="transmembrane region" description="Helical" evidence="7">
    <location>
        <begin position="83"/>
        <end position="103"/>
    </location>
</feature>
<dbReference type="Pfam" id="PF00860">
    <property type="entry name" value="Xan_ur_permease"/>
    <property type="match status" value="1"/>
</dbReference>
<evidence type="ECO:0000256" key="7">
    <source>
        <dbReference type="SAM" id="Phobius"/>
    </source>
</evidence>
<dbReference type="Proteomes" id="UP001207408">
    <property type="component" value="Unassembled WGS sequence"/>
</dbReference>
<dbReference type="GO" id="GO:0005886">
    <property type="term" value="C:plasma membrane"/>
    <property type="evidence" value="ECO:0007669"/>
    <property type="project" value="TreeGrafter"/>
</dbReference>
<gene>
    <name evidence="8" type="ORF">OM074_05970</name>
</gene>
<feature type="transmembrane region" description="Helical" evidence="7">
    <location>
        <begin position="290"/>
        <end position="312"/>
    </location>
</feature>
<feature type="transmembrane region" description="Helical" evidence="7">
    <location>
        <begin position="60"/>
        <end position="77"/>
    </location>
</feature>
<accession>A0AAE3SJ81</accession>
<keyword evidence="9" id="KW-1185">Reference proteome</keyword>
<feature type="transmembrane region" description="Helical" evidence="7">
    <location>
        <begin position="318"/>
        <end position="339"/>
    </location>
</feature>
<comment type="caution">
    <text evidence="8">The sequence shown here is derived from an EMBL/GenBank/DDBJ whole genome shotgun (WGS) entry which is preliminary data.</text>
</comment>
<dbReference type="NCBIfam" id="TIGR00801">
    <property type="entry name" value="ncs2"/>
    <property type="match status" value="1"/>
</dbReference>
<dbReference type="InterPro" id="IPR006043">
    <property type="entry name" value="NCS2"/>
</dbReference>
<feature type="transmembrane region" description="Helical" evidence="7">
    <location>
        <begin position="143"/>
        <end position="161"/>
    </location>
</feature>
<comment type="subcellular location">
    <subcellularLocation>
        <location evidence="1">Membrane</location>
        <topology evidence="1">Multi-pass membrane protein</topology>
    </subcellularLocation>
</comment>
<evidence type="ECO:0000256" key="3">
    <source>
        <dbReference type="ARBA" id="ARBA00022448"/>
    </source>
</evidence>
<reference evidence="8" key="1">
    <citation type="submission" date="2022-10" db="EMBL/GenBank/DDBJ databases">
        <authorList>
            <person name="Yu W.X."/>
        </authorList>
    </citation>
    <scope>NUCLEOTIDE SEQUENCE</scope>
    <source>
        <strain evidence="8">D04</strain>
    </source>
</reference>
<comment type="similarity">
    <text evidence="2">Belongs to the nucleobase:cation symporter-2 (NCS2) (TC 2.A.40) family.</text>
</comment>
<evidence type="ECO:0000256" key="5">
    <source>
        <dbReference type="ARBA" id="ARBA00022989"/>
    </source>
</evidence>
<feature type="transmembrane region" description="Helical" evidence="7">
    <location>
        <begin position="39"/>
        <end position="55"/>
    </location>
</feature>
<evidence type="ECO:0000313" key="8">
    <source>
        <dbReference type="EMBL" id="MCW3805164.1"/>
    </source>
</evidence>
<feature type="transmembrane region" description="Helical" evidence="7">
    <location>
        <begin position="115"/>
        <end position="137"/>
    </location>
</feature>
<name>A0AAE3SJ81_9BACT</name>
<dbReference type="GO" id="GO:0042907">
    <property type="term" value="F:xanthine transmembrane transporter activity"/>
    <property type="evidence" value="ECO:0007669"/>
    <property type="project" value="TreeGrafter"/>
</dbReference>
<feature type="transmembrane region" description="Helical" evidence="7">
    <location>
        <begin position="351"/>
        <end position="367"/>
    </location>
</feature>
<evidence type="ECO:0000256" key="6">
    <source>
        <dbReference type="ARBA" id="ARBA00023136"/>
    </source>
</evidence>
<keyword evidence="6 7" id="KW-0472">Membrane</keyword>
<dbReference type="PANTHER" id="PTHR42810:SF2">
    <property type="entry name" value="PURINE PERMEASE C1399.01C-RELATED"/>
    <property type="match status" value="1"/>
</dbReference>
<keyword evidence="5 7" id="KW-1133">Transmembrane helix</keyword>
<evidence type="ECO:0000256" key="4">
    <source>
        <dbReference type="ARBA" id="ARBA00022692"/>
    </source>
</evidence>
<proteinExistence type="inferred from homology"/>
<evidence type="ECO:0000313" key="9">
    <source>
        <dbReference type="Proteomes" id="UP001207408"/>
    </source>
</evidence>
<dbReference type="AlphaFoldDB" id="A0AAE3SJ81"/>
<feature type="transmembrane region" description="Helical" evidence="7">
    <location>
        <begin position="12"/>
        <end position="33"/>
    </location>
</feature>
<feature type="transmembrane region" description="Helical" evidence="7">
    <location>
        <begin position="373"/>
        <end position="391"/>
    </location>
</feature>
<feature type="transmembrane region" description="Helical" evidence="7">
    <location>
        <begin position="168"/>
        <end position="187"/>
    </location>
</feature>
<dbReference type="RefSeq" id="WP_301198446.1">
    <property type="nucleotide sequence ID" value="NZ_JAPDPI010000008.1"/>
</dbReference>
<dbReference type="EMBL" id="JAPDPI010000008">
    <property type="protein sequence ID" value="MCW3805164.1"/>
    <property type="molecule type" value="Genomic_DNA"/>
</dbReference>
<keyword evidence="3" id="KW-0813">Transport</keyword>